<dbReference type="InterPro" id="IPR014046">
    <property type="entry name" value="C-di-AMP_synthase"/>
</dbReference>
<feature type="transmembrane region" description="Helical" evidence="10">
    <location>
        <begin position="73"/>
        <end position="91"/>
    </location>
</feature>
<reference evidence="12 15" key="2">
    <citation type="journal article" date="2016" name="Sci. Rep.">
        <title>Accelerated dysbiosis of gut microbiota during aggravation of DSS-induced colitis by a butyrate-producing bacterium.</title>
        <authorList>
            <person name="Zhang Q."/>
            <person name="Wu Y."/>
            <person name="Wang J."/>
            <person name="Wu G."/>
            <person name="Long W."/>
            <person name="Xue Z."/>
            <person name="Wang L."/>
            <person name="Zhang X."/>
            <person name="Pang X."/>
            <person name="Zhao Y."/>
            <person name="Zhao L."/>
            <person name="Zhang C."/>
        </authorList>
    </citation>
    <scope>NUCLEOTIDE SEQUENCE [LARGE SCALE GENOMIC DNA]</scope>
    <source>
        <strain evidence="12 15">BPB5</strain>
    </source>
</reference>
<evidence type="ECO:0000256" key="2">
    <source>
        <dbReference type="ARBA" id="ARBA00022475"/>
    </source>
</evidence>
<protein>
    <recommendedName>
        <fullName evidence="10">Diadenylate cyclase</fullName>
        <shortName evidence="10">DAC</shortName>
        <ecNumber evidence="10">2.7.7.85</ecNumber>
    </recommendedName>
    <alternativeName>
        <fullName evidence="10">Cyclic-di-AMP synthase</fullName>
        <shortName evidence="10">c-di-AMP synthase</shortName>
    </alternativeName>
</protein>
<evidence type="ECO:0000313" key="14">
    <source>
        <dbReference type="Proteomes" id="UP000095553"/>
    </source>
</evidence>
<keyword evidence="7 10" id="KW-0067">ATP-binding</keyword>
<evidence type="ECO:0000313" key="13">
    <source>
        <dbReference type="EMBL" id="CUM75113.1"/>
    </source>
</evidence>
<dbReference type="Pfam" id="PF02457">
    <property type="entry name" value="DAC"/>
    <property type="match status" value="1"/>
</dbReference>
<dbReference type="GO" id="GO:0006171">
    <property type="term" value="P:cAMP biosynthetic process"/>
    <property type="evidence" value="ECO:0007669"/>
    <property type="project" value="InterPro"/>
</dbReference>
<dbReference type="NCBIfam" id="TIGR00159">
    <property type="entry name" value="diadenylate cyclase CdaA"/>
    <property type="match status" value="1"/>
</dbReference>
<evidence type="ECO:0000313" key="12">
    <source>
        <dbReference type="EMBL" id="AQP38898.1"/>
    </source>
</evidence>
<comment type="catalytic activity">
    <reaction evidence="1 10">
        <text>2 ATP = 3',3'-c-di-AMP + 2 diphosphate</text>
        <dbReference type="Rhea" id="RHEA:35655"/>
        <dbReference type="ChEBI" id="CHEBI:30616"/>
        <dbReference type="ChEBI" id="CHEBI:33019"/>
        <dbReference type="ChEBI" id="CHEBI:71500"/>
        <dbReference type="EC" id="2.7.7.85"/>
    </reaction>
</comment>
<dbReference type="PROSITE" id="PS51794">
    <property type="entry name" value="DAC"/>
    <property type="match status" value="1"/>
</dbReference>
<accession>A0A173RB34</accession>
<evidence type="ECO:0000256" key="9">
    <source>
        <dbReference type="ARBA" id="ARBA00023136"/>
    </source>
</evidence>
<dbReference type="PANTHER" id="PTHR34185:SF1">
    <property type="entry name" value="DIADENYLATE CYCLASE"/>
    <property type="match status" value="1"/>
</dbReference>
<evidence type="ECO:0000259" key="11">
    <source>
        <dbReference type="PROSITE" id="PS51794"/>
    </source>
</evidence>
<comment type="function">
    <text evidence="10">Catalyzes the condensation of 2 ATP molecules into cyclic di-AMP (c-di-AMP), a second messenger used to regulate differing processes in different bacteria.</text>
</comment>
<keyword evidence="9 10" id="KW-0472">Membrane</keyword>
<dbReference type="SUPFAM" id="SSF143597">
    <property type="entry name" value="YojJ-like"/>
    <property type="match status" value="1"/>
</dbReference>
<evidence type="ECO:0000256" key="4">
    <source>
        <dbReference type="ARBA" id="ARBA00022692"/>
    </source>
</evidence>
<keyword evidence="8 10" id="KW-1133">Transmembrane helix</keyword>
<comment type="similarity">
    <text evidence="10">Belongs to the adenylate cyclase family. DacA/CdaA subfamily.</text>
</comment>
<keyword evidence="5 10" id="KW-0548">Nucleotidyltransferase</keyword>
<sequence length="292" mass="32996">MSKFFDGLEKYIYWTSIPKIGLNDIVDILIVSVMIYLIVKWIKTTRAWVLLKGIIILLCIAFAAYLLQLHTVSWILSNTMSVGITAILIVFQPELRSALEQLGRKNWVTDIFSTDSRQEELEYTARTLQEISRAAIEMGKVKTGALIVLQREVALGEYERTGIPIDAKVSSQLLINIFEHNTPLHDGAVIIHNNRIVSATCYLPLSDSVEIGKEMGTRHRAAVGISEVSDSITVIVSEETGDISIARDGKIIRHLDPQRLRDELAVLREEKGQNKKFKLWKGRNRNEKKNGK</sequence>
<dbReference type="InterPro" id="IPR034701">
    <property type="entry name" value="CdaA"/>
</dbReference>
<dbReference type="EMBL" id="CYXY01000002">
    <property type="protein sequence ID" value="CUM75113.1"/>
    <property type="molecule type" value="Genomic_DNA"/>
</dbReference>
<dbReference type="RefSeq" id="WP_022091426.1">
    <property type="nucleotide sequence ID" value="NZ_CAXSPF010000006.1"/>
</dbReference>
<evidence type="ECO:0000256" key="1">
    <source>
        <dbReference type="ARBA" id="ARBA00000877"/>
    </source>
</evidence>
<evidence type="ECO:0000256" key="6">
    <source>
        <dbReference type="ARBA" id="ARBA00022741"/>
    </source>
</evidence>
<evidence type="ECO:0000256" key="7">
    <source>
        <dbReference type="ARBA" id="ARBA00022840"/>
    </source>
</evidence>
<comment type="subunit">
    <text evidence="10">Probably a homodimer.</text>
</comment>
<feature type="transmembrane region" description="Helical" evidence="10">
    <location>
        <begin position="20"/>
        <end position="39"/>
    </location>
</feature>
<dbReference type="EC" id="2.7.7.85" evidence="10"/>
<dbReference type="FunFam" id="3.40.1700.10:FF:000002">
    <property type="entry name" value="Diadenylate cyclase"/>
    <property type="match status" value="1"/>
</dbReference>
<evidence type="ECO:0000256" key="10">
    <source>
        <dbReference type="HAMAP-Rule" id="MF_01499"/>
    </source>
</evidence>
<dbReference type="GO" id="GO:0004016">
    <property type="term" value="F:adenylate cyclase activity"/>
    <property type="evidence" value="ECO:0007669"/>
    <property type="project" value="UniProtKB-UniRule"/>
</dbReference>
<keyword evidence="2 10" id="KW-1003">Cell membrane</keyword>
<feature type="domain" description="DAC" evidence="11">
    <location>
        <begin position="92"/>
        <end position="257"/>
    </location>
</feature>
<dbReference type="InterPro" id="IPR050338">
    <property type="entry name" value="DisA"/>
</dbReference>
<gene>
    <name evidence="10" type="primary">dacA</name>
    <name evidence="12" type="ORF">DO83_04355</name>
    <name evidence="13" type="ORF">ERS852571_00380</name>
</gene>
<proteinExistence type="inferred from homology"/>
<dbReference type="Proteomes" id="UP000095553">
    <property type="component" value="Unassembled WGS sequence"/>
</dbReference>
<dbReference type="EMBL" id="CP012098">
    <property type="protein sequence ID" value="AQP38898.1"/>
    <property type="molecule type" value="Genomic_DNA"/>
</dbReference>
<dbReference type="InterPro" id="IPR003390">
    <property type="entry name" value="DNA_integrity_scan_DisA_N"/>
</dbReference>
<dbReference type="Pfam" id="PF19293">
    <property type="entry name" value="CdaA_N"/>
    <property type="match status" value="1"/>
</dbReference>
<dbReference type="HAMAP" id="MF_01499">
    <property type="entry name" value="DacA"/>
    <property type="match status" value="1"/>
</dbReference>
<organism evidence="13 14">
    <name type="scientific">Anaerostipes hadrus</name>
    <dbReference type="NCBI Taxonomy" id="649756"/>
    <lineage>
        <taxon>Bacteria</taxon>
        <taxon>Bacillati</taxon>
        <taxon>Bacillota</taxon>
        <taxon>Clostridia</taxon>
        <taxon>Lachnospirales</taxon>
        <taxon>Lachnospiraceae</taxon>
        <taxon>Anaerostipes</taxon>
    </lineage>
</organism>
<dbReference type="GO" id="GO:0005524">
    <property type="term" value="F:ATP binding"/>
    <property type="evidence" value="ECO:0007669"/>
    <property type="project" value="UniProtKB-UniRule"/>
</dbReference>
<reference evidence="13 14" key="1">
    <citation type="submission" date="2015-09" db="EMBL/GenBank/DDBJ databases">
        <authorList>
            <consortium name="Pathogen Informatics"/>
        </authorList>
    </citation>
    <scope>NUCLEOTIDE SEQUENCE [LARGE SCALE GENOMIC DNA]</scope>
    <source>
        <strain evidence="13 14">2789STDY5834959</strain>
    </source>
</reference>
<keyword evidence="4 10" id="KW-0812">Transmembrane</keyword>
<dbReference type="Gene3D" id="3.40.1700.10">
    <property type="entry name" value="DNA integrity scanning protein, DisA, N-terminal domain"/>
    <property type="match status" value="1"/>
</dbReference>
<dbReference type="AlphaFoldDB" id="A0A173RB34"/>
<evidence type="ECO:0000256" key="8">
    <source>
        <dbReference type="ARBA" id="ARBA00022989"/>
    </source>
</evidence>
<feature type="transmembrane region" description="Helical" evidence="10">
    <location>
        <begin position="48"/>
        <end position="67"/>
    </location>
</feature>
<dbReference type="InterPro" id="IPR036888">
    <property type="entry name" value="DNA_integrity_DisA_N_sf"/>
</dbReference>
<evidence type="ECO:0000313" key="15">
    <source>
        <dbReference type="Proteomes" id="UP000188159"/>
    </source>
</evidence>
<name>A0A173RB34_ANAHA</name>
<dbReference type="PIRSF" id="PIRSF004793">
    <property type="entry name" value="UCP004793"/>
    <property type="match status" value="1"/>
</dbReference>
<comment type="caution">
    <text evidence="10">Lacks conserved residue(s) required for the propagation of feature annotation.</text>
</comment>
<evidence type="ECO:0000256" key="5">
    <source>
        <dbReference type="ARBA" id="ARBA00022695"/>
    </source>
</evidence>
<dbReference type="InterPro" id="IPR045585">
    <property type="entry name" value="CdaA_N"/>
</dbReference>
<evidence type="ECO:0000256" key="3">
    <source>
        <dbReference type="ARBA" id="ARBA00022679"/>
    </source>
</evidence>
<dbReference type="PANTHER" id="PTHR34185">
    <property type="entry name" value="DIADENYLATE CYCLASE"/>
    <property type="match status" value="1"/>
</dbReference>
<keyword evidence="6 10" id="KW-0547">Nucleotide-binding</keyword>
<dbReference type="Proteomes" id="UP000188159">
    <property type="component" value="Chromosome"/>
</dbReference>
<keyword evidence="3 10" id="KW-0808">Transferase</keyword>
<dbReference type="GO" id="GO:0106408">
    <property type="term" value="F:diadenylate cyclase activity"/>
    <property type="evidence" value="ECO:0007669"/>
    <property type="project" value="UniProtKB-EC"/>
</dbReference>